<sequence>MYRLNISLFSLPLSIISLVSATCTDFIPTDYRIVDYTPNERLWTAIPVTSFHCKTDNPKSCSFPQQDWTVSIEPKILMNYTTPLTLSRSDSDSIFALAGATLYNTSRPLPHEDVKVGRRTVTGYSLAFKRDTGRVTTRDLPPAEQHVLGVRKGHHGTLLWTPIMGAIEGTIYDCEDTSLDGQVVQIVAPLSKKGDLVGKWSAKITARESAPSAGSSMAKTKGTKNTNGVGRMRAGWNMVVWMTGFLELVFLML</sequence>
<evidence type="ECO:0000313" key="2">
    <source>
        <dbReference type="EMBL" id="EPE25220.1"/>
    </source>
</evidence>
<dbReference type="InterPro" id="IPR045702">
    <property type="entry name" value="DUF6060"/>
</dbReference>
<keyword evidence="1" id="KW-0732">Signal</keyword>
<dbReference type="Pfam" id="PF19535">
    <property type="entry name" value="DUF6060"/>
    <property type="match status" value="1"/>
</dbReference>
<dbReference type="GeneID" id="19470842"/>
<protein>
    <submittedName>
        <fullName evidence="2">Uncharacterized protein</fullName>
    </submittedName>
</protein>
<keyword evidence="3" id="KW-1185">Reference proteome</keyword>
<evidence type="ECO:0000256" key="1">
    <source>
        <dbReference type="SAM" id="SignalP"/>
    </source>
</evidence>
<gene>
    <name evidence="2" type="ORF">GLAREA_11801</name>
</gene>
<reference evidence="2 3" key="1">
    <citation type="journal article" date="2013" name="BMC Genomics">
        <title>Genomics-driven discovery of the pneumocandin biosynthetic gene cluster in the fungus Glarea lozoyensis.</title>
        <authorList>
            <person name="Chen L."/>
            <person name="Yue Q."/>
            <person name="Zhang X."/>
            <person name="Xiang M."/>
            <person name="Wang C."/>
            <person name="Li S."/>
            <person name="Che Y."/>
            <person name="Ortiz-Lopez F.J."/>
            <person name="Bills G.F."/>
            <person name="Liu X."/>
            <person name="An Z."/>
        </authorList>
    </citation>
    <scope>NUCLEOTIDE SEQUENCE [LARGE SCALE GENOMIC DNA]</scope>
    <source>
        <strain evidence="3">ATCC 20868 / MF5171</strain>
    </source>
</reference>
<dbReference type="RefSeq" id="XP_008088135.1">
    <property type="nucleotide sequence ID" value="XM_008089944.1"/>
</dbReference>
<proteinExistence type="predicted"/>
<feature type="signal peptide" evidence="1">
    <location>
        <begin position="1"/>
        <end position="21"/>
    </location>
</feature>
<dbReference type="HOGENOM" id="CLU_1098588_0_0_1"/>
<dbReference type="EMBL" id="KE145372">
    <property type="protein sequence ID" value="EPE25220.1"/>
    <property type="molecule type" value="Genomic_DNA"/>
</dbReference>
<organism evidence="2 3">
    <name type="scientific">Glarea lozoyensis (strain ATCC 20868 / MF5171)</name>
    <dbReference type="NCBI Taxonomy" id="1116229"/>
    <lineage>
        <taxon>Eukaryota</taxon>
        <taxon>Fungi</taxon>
        <taxon>Dikarya</taxon>
        <taxon>Ascomycota</taxon>
        <taxon>Pezizomycotina</taxon>
        <taxon>Leotiomycetes</taxon>
        <taxon>Helotiales</taxon>
        <taxon>Helotiaceae</taxon>
        <taxon>Glarea</taxon>
    </lineage>
</organism>
<accession>S3CH77</accession>
<dbReference type="KEGG" id="glz:GLAREA_11801"/>
<dbReference type="AlphaFoldDB" id="S3CH77"/>
<evidence type="ECO:0000313" key="3">
    <source>
        <dbReference type="Proteomes" id="UP000016922"/>
    </source>
</evidence>
<dbReference type="Proteomes" id="UP000016922">
    <property type="component" value="Unassembled WGS sequence"/>
</dbReference>
<name>S3CH77_GLAL2</name>
<feature type="chain" id="PRO_5004518722" evidence="1">
    <location>
        <begin position="22"/>
        <end position="253"/>
    </location>
</feature>